<evidence type="ECO:0000256" key="11">
    <source>
        <dbReference type="ARBA" id="ARBA00023242"/>
    </source>
</evidence>
<keyword evidence="3" id="KW-0479">Metal-binding</keyword>
<keyword evidence="8" id="KW-0238">DNA-binding</keyword>
<feature type="domain" description="NR LBD" evidence="14">
    <location>
        <begin position="620"/>
        <end position="845"/>
    </location>
</feature>
<name>A0A8C0X7A5_CASCN</name>
<keyword evidence="11" id="KW-0539">Nucleus</keyword>
<feature type="domain" description="Nuclear receptor" evidence="13">
    <location>
        <begin position="598"/>
        <end position="673"/>
    </location>
</feature>
<keyword evidence="6" id="KW-0805">Transcription regulation</keyword>
<dbReference type="AlphaFoldDB" id="A0A8C0X7A5"/>
<dbReference type="InterPro" id="IPR001628">
    <property type="entry name" value="Znf_hrmn_rcpt"/>
</dbReference>
<dbReference type="Pfam" id="PF00105">
    <property type="entry name" value="zf-C4"/>
    <property type="match status" value="1"/>
</dbReference>
<evidence type="ECO:0000256" key="3">
    <source>
        <dbReference type="ARBA" id="ARBA00022723"/>
    </source>
</evidence>
<dbReference type="Gene3D" id="3.30.50.10">
    <property type="entry name" value="Erythroid Transcription Factor GATA-1, subunit A"/>
    <property type="match status" value="1"/>
</dbReference>
<dbReference type="InterPro" id="IPR050200">
    <property type="entry name" value="Nuclear_hormone_rcpt_NR3"/>
</dbReference>
<feature type="region of interest" description="Disordered" evidence="12">
    <location>
        <begin position="232"/>
        <end position="327"/>
    </location>
</feature>
<protein>
    <recommendedName>
        <fullName evidence="16">Mineralocorticoid receptor</fullName>
    </recommendedName>
</protein>
<evidence type="ECO:0000256" key="2">
    <source>
        <dbReference type="ARBA" id="ARBA00022665"/>
    </source>
</evidence>
<dbReference type="InterPro" id="IPR035500">
    <property type="entry name" value="NHR-like_dom_sf"/>
</dbReference>
<evidence type="ECO:0000256" key="10">
    <source>
        <dbReference type="ARBA" id="ARBA00023170"/>
    </source>
</evidence>
<dbReference type="SMART" id="SM00399">
    <property type="entry name" value="ZnF_C4"/>
    <property type="match status" value="1"/>
</dbReference>
<dbReference type="Ensembl" id="ENSCCNT00000027543.1">
    <property type="protein sequence ID" value="ENSCCNP00000021410.1"/>
    <property type="gene ID" value="ENSCCNG00000021184.1"/>
</dbReference>
<evidence type="ECO:0000256" key="12">
    <source>
        <dbReference type="SAM" id="MobiDB-lite"/>
    </source>
</evidence>
<keyword evidence="10" id="KW-0675">Receptor</keyword>
<evidence type="ECO:0000256" key="1">
    <source>
        <dbReference type="ARBA" id="ARBA00005413"/>
    </source>
</evidence>
<dbReference type="PRINTS" id="PR00047">
    <property type="entry name" value="STROIDFINGER"/>
</dbReference>
<keyword evidence="4" id="KW-0863">Zinc-finger</keyword>
<dbReference type="SUPFAM" id="SSF48508">
    <property type="entry name" value="Nuclear receptor ligand-binding domain"/>
    <property type="match status" value="1"/>
</dbReference>
<gene>
    <name evidence="15" type="primary">Nr3c2</name>
</gene>
<feature type="compositionally biased region" description="Polar residues" evidence="12">
    <location>
        <begin position="290"/>
        <end position="327"/>
    </location>
</feature>
<evidence type="ECO:0000259" key="14">
    <source>
        <dbReference type="PROSITE" id="PS51843"/>
    </source>
</evidence>
<evidence type="ECO:0008006" key="16">
    <source>
        <dbReference type="Google" id="ProtNLM"/>
    </source>
</evidence>
<keyword evidence="9" id="KW-0804">Transcription</keyword>
<evidence type="ECO:0000259" key="13">
    <source>
        <dbReference type="PROSITE" id="PS51030"/>
    </source>
</evidence>
<dbReference type="GO" id="GO:0043565">
    <property type="term" value="F:sequence-specific DNA binding"/>
    <property type="evidence" value="ECO:0007669"/>
    <property type="project" value="InterPro"/>
</dbReference>
<organism evidence="15">
    <name type="scientific">Castor canadensis</name>
    <name type="common">American beaver</name>
    <dbReference type="NCBI Taxonomy" id="51338"/>
    <lineage>
        <taxon>Eukaryota</taxon>
        <taxon>Metazoa</taxon>
        <taxon>Chordata</taxon>
        <taxon>Craniata</taxon>
        <taxon>Vertebrata</taxon>
        <taxon>Euteleostomi</taxon>
        <taxon>Mammalia</taxon>
        <taxon>Eutheria</taxon>
        <taxon>Euarchontoglires</taxon>
        <taxon>Glires</taxon>
        <taxon>Rodentia</taxon>
        <taxon>Castorimorpha</taxon>
        <taxon>Castoridae</taxon>
        <taxon>Castor</taxon>
    </lineage>
</organism>
<evidence type="ECO:0000256" key="8">
    <source>
        <dbReference type="ARBA" id="ARBA00023125"/>
    </source>
</evidence>
<dbReference type="GO" id="GO:0003700">
    <property type="term" value="F:DNA-binding transcription factor activity"/>
    <property type="evidence" value="ECO:0007669"/>
    <property type="project" value="InterPro"/>
</dbReference>
<accession>A0A8C0X7A5</accession>
<dbReference type="InterPro" id="IPR013088">
    <property type="entry name" value="Znf_NHR/GATA"/>
</dbReference>
<keyword evidence="5" id="KW-0862">Zinc</keyword>
<evidence type="ECO:0000256" key="7">
    <source>
        <dbReference type="ARBA" id="ARBA00023121"/>
    </source>
</evidence>
<sequence>METKGYHSLPDGLDMERRWAQASQEPSSLGPTAKTDENNYMEIVNVSCVSGAIPNNSTQGSSKEKHELLPCVQQDSTRCGILTSDIKTELESKELSATVAESMGLYMDSVRDADYTYDQQNPQGSLSPAKIYQNVEQLVKFYKENGHRPSTLSGVSRPLRSFMADSGSSTNSGVMRAIVKSPIICPEKSASVCSPLNMTSSVCSPAGINSVSSTTASFGSFPVHSPITQGTPLMCSPNVENRGSRSHSPAHASNVGSPLSSPLSSMKSPISSPPSHCSVKSPVSSPNNVTLRSSVSSPANLNNSRCSVSSPSNTNNRSTLSSPTASTVGSICSPISNAFSYSASGTGAGASVTRDVAPSPDTHEKGAHEVPFPKTEEIENAISNGVTGQLNIVQYIKPEPDGTFSSSCLGGNSKITSDSPFSVPIKQESTKHSCSGTSFKGNPTVNPFPFMDGSYFSFMDDKDYYSLSGILGPPVPGFDGNCEGGGFPMGIKQEPDDGSYYPEAGIPSSAIVGVNSGGQSFHYRIGAQGTISLSRSPRDQSFQHLSSFPPVNTLVESWKSHGDLSSRRSDGYPVLEYIPENVSSSTLRSVSTGSSRPSKICLVCGDEASGCHYGVVTCGSCKVFFKRAVEGQHNYLCAGRNDCIIDKIRRKNCPACRLQKCLQAGMNLGGFKNLPLEDQITLIQYSWMCLSSFALSWRSYKHTNSQFLYFAPDLVFNEEKMHQSAMYELCQGMHQISLQFVRLQLTFEEYTIMKVLLLLSTVPKDGLKSQAAFEEMRTNYIKELRKMVTKCPNNSGQSWQRFYQLTKLLDSMHDLVSDLLEFCFYTFRESQALKVEFPAMLVEIISDQLPKVESGNAKALYFHRK</sequence>
<evidence type="ECO:0000256" key="5">
    <source>
        <dbReference type="ARBA" id="ARBA00022833"/>
    </source>
</evidence>
<evidence type="ECO:0000256" key="6">
    <source>
        <dbReference type="ARBA" id="ARBA00023015"/>
    </source>
</evidence>
<comment type="similarity">
    <text evidence="1">Belongs to the nuclear hormone receptor family. NR3 subfamily.</text>
</comment>
<keyword evidence="2" id="KW-0754">Steroid-binding</keyword>
<evidence type="ECO:0000256" key="9">
    <source>
        <dbReference type="ARBA" id="ARBA00023163"/>
    </source>
</evidence>
<dbReference type="CDD" id="cd07172">
    <property type="entry name" value="NR_DBD_GR_PR"/>
    <property type="match status" value="1"/>
</dbReference>
<dbReference type="SUPFAM" id="SSF57716">
    <property type="entry name" value="Glucocorticoid receptor-like (DNA-binding domain)"/>
    <property type="match status" value="1"/>
</dbReference>
<keyword evidence="7" id="KW-0446">Lipid-binding</keyword>
<evidence type="ECO:0000256" key="4">
    <source>
        <dbReference type="ARBA" id="ARBA00022771"/>
    </source>
</evidence>
<dbReference type="SMART" id="SM00430">
    <property type="entry name" value="HOLI"/>
    <property type="match status" value="1"/>
</dbReference>
<dbReference type="PROSITE" id="PS51843">
    <property type="entry name" value="NR_LBD"/>
    <property type="match status" value="1"/>
</dbReference>
<proteinExistence type="inferred from homology"/>
<dbReference type="PROSITE" id="PS51030">
    <property type="entry name" value="NUCLEAR_REC_DBD_2"/>
    <property type="match status" value="1"/>
</dbReference>
<dbReference type="PROSITE" id="PS00031">
    <property type="entry name" value="NUCLEAR_REC_DBD_1"/>
    <property type="match status" value="1"/>
</dbReference>
<evidence type="ECO:0000313" key="15">
    <source>
        <dbReference type="Ensembl" id="ENSCCNP00000021410.1"/>
    </source>
</evidence>
<reference evidence="15" key="1">
    <citation type="submission" date="2023-09" db="UniProtKB">
        <authorList>
            <consortium name="Ensembl"/>
        </authorList>
    </citation>
    <scope>IDENTIFICATION</scope>
</reference>
<dbReference type="FunFam" id="3.30.50.10:FF:000139">
    <property type="entry name" value="Estrogen receptor beta a variant b"/>
    <property type="match status" value="1"/>
</dbReference>
<feature type="region of interest" description="Disordered" evidence="12">
    <location>
        <begin position="346"/>
        <end position="368"/>
    </location>
</feature>
<feature type="compositionally biased region" description="Low complexity" evidence="12">
    <location>
        <begin position="257"/>
        <end position="289"/>
    </location>
</feature>
<dbReference type="PANTHER" id="PTHR48092">
    <property type="entry name" value="KNIRPS-RELATED PROTEIN-RELATED"/>
    <property type="match status" value="1"/>
</dbReference>
<dbReference type="Gene3D" id="1.10.565.10">
    <property type="entry name" value="Retinoid X Receptor"/>
    <property type="match status" value="1"/>
</dbReference>
<dbReference type="GO" id="GO:0008270">
    <property type="term" value="F:zinc ion binding"/>
    <property type="evidence" value="ECO:0007669"/>
    <property type="project" value="UniProtKB-KW"/>
</dbReference>
<dbReference type="GO" id="GO:0005496">
    <property type="term" value="F:steroid binding"/>
    <property type="evidence" value="ECO:0007669"/>
    <property type="project" value="UniProtKB-KW"/>
</dbReference>
<dbReference type="InterPro" id="IPR000536">
    <property type="entry name" value="Nucl_hrmn_rcpt_lig-bd"/>
</dbReference>